<feature type="compositionally biased region" description="Polar residues" evidence="1">
    <location>
        <begin position="279"/>
        <end position="288"/>
    </location>
</feature>
<dbReference type="GO" id="GO:0003700">
    <property type="term" value="F:DNA-binding transcription factor activity"/>
    <property type="evidence" value="ECO:0007669"/>
    <property type="project" value="InterPro"/>
</dbReference>
<proteinExistence type="predicted"/>
<organism evidence="3 4">
    <name type="scientific">Thelohanellus kitauei</name>
    <name type="common">Myxosporean</name>
    <dbReference type="NCBI Taxonomy" id="669202"/>
    <lineage>
        <taxon>Eukaryota</taxon>
        <taxon>Metazoa</taxon>
        <taxon>Cnidaria</taxon>
        <taxon>Myxozoa</taxon>
        <taxon>Myxosporea</taxon>
        <taxon>Bivalvulida</taxon>
        <taxon>Platysporina</taxon>
        <taxon>Myxobolidae</taxon>
        <taxon>Thelohanellus</taxon>
    </lineage>
</organism>
<name>A0A0C2J6A6_THEKT</name>
<feature type="region of interest" description="Disordered" evidence="1">
    <location>
        <begin position="268"/>
        <end position="312"/>
    </location>
</feature>
<feature type="region of interest" description="Disordered" evidence="1">
    <location>
        <begin position="185"/>
        <end position="243"/>
    </location>
</feature>
<dbReference type="AlphaFoldDB" id="A0A0C2J6A6"/>
<dbReference type="EMBL" id="JWZT01004124">
    <property type="protein sequence ID" value="KII64663.1"/>
    <property type="molecule type" value="Genomic_DNA"/>
</dbReference>
<dbReference type="Proteomes" id="UP000031668">
    <property type="component" value="Unassembled WGS sequence"/>
</dbReference>
<evidence type="ECO:0000259" key="2">
    <source>
        <dbReference type="PROSITE" id="PS00036"/>
    </source>
</evidence>
<gene>
    <name evidence="3" type="ORF">RF11_06596</name>
</gene>
<dbReference type="CDD" id="cd14686">
    <property type="entry name" value="bZIP"/>
    <property type="match status" value="1"/>
</dbReference>
<feature type="compositionally biased region" description="Acidic residues" evidence="1">
    <location>
        <begin position="290"/>
        <end position="305"/>
    </location>
</feature>
<sequence length="312" mass="34955">MCYISILTFFIFNQPASESRTTASSFTTGNDGINVIEEPTGSPSIGIDTDGASILSTQPLYPELTMIQKVHQTRIVSDEPPRQSAQDVPSATDTIFRVNQAEPARIYRTQINPPADVLPFGPVVIKILYPMTANQAVRIRYPDPASTTTGDPAQISYSIKTPLYGNEDDLPVIDPSWITELEASQQDLPTREDETELGSHSTGKNTVEIPYSGISKMSGKKPKKVISEEERKRERAQNRLSSRRYRQRLRNEIEERKRELQMKRTVAILSKSSNERPESQSNNLQLYDNETGDFEDQSTVPDDDSGSQNEVI</sequence>
<dbReference type="InterPro" id="IPR004827">
    <property type="entry name" value="bZIP"/>
</dbReference>
<reference evidence="3 4" key="1">
    <citation type="journal article" date="2014" name="Genome Biol. Evol.">
        <title>The genome of the myxosporean Thelohanellus kitauei shows adaptations to nutrient acquisition within its fish host.</title>
        <authorList>
            <person name="Yang Y."/>
            <person name="Xiong J."/>
            <person name="Zhou Z."/>
            <person name="Huo F."/>
            <person name="Miao W."/>
            <person name="Ran C."/>
            <person name="Liu Y."/>
            <person name="Zhang J."/>
            <person name="Feng J."/>
            <person name="Wang M."/>
            <person name="Wang M."/>
            <person name="Wang L."/>
            <person name="Yao B."/>
        </authorList>
    </citation>
    <scope>NUCLEOTIDE SEQUENCE [LARGE SCALE GENOMIC DNA]</scope>
    <source>
        <strain evidence="3">Wuqing</strain>
    </source>
</reference>
<feature type="compositionally biased region" description="Basic and acidic residues" evidence="1">
    <location>
        <begin position="225"/>
        <end position="237"/>
    </location>
</feature>
<feature type="domain" description="BZIP" evidence="2">
    <location>
        <begin position="233"/>
        <end position="248"/>
    </location>
</feature>
<evidence type="ECO:0000256" key="1">
    <source>
        <dbReference type="SAM" id="MobiDB-lite"/>
    </source>
</evidence>
<keyword evidence="4" id="KW-1185">Reference proteome</keyword>
<comment type="caution">
    <text evidence="3">The sequence shown here is derived from an EMBL/GenBank/DDBJ whole genome shotgun (WGS) entry which is preliminary data.</text>
</comment>
<evidence type="ECO:0000313" key="4">
    <source>
        <dbReference type="Proteomes" id="UP000031668"/>
    </source>
</evidence>
<dbReference type="PROSITE" id="PS00036">
    <property type="entry name" value="BZIP_BASIC"/>
    <property type="match status" value="1"/>
</dbReference>
<evidence type="ECO:0000313" key="3">
    <source>
        <dbReference type="EMBL" id="KII64663.1"/>
    </source>
</evidence>
<accession>A0A0C2J6A6</accession>
<protein>
    <recommendedName>
        <fullName evidence="2">BZIP domain-containing protein</fullName>
    </recommendedName>
</protein>